<feature type="compositionally biased region" description="Low complexity" evidence="1">
    <location>
        <begin position="11"/>
        <end position="37"/>
    </location>
</feature>
<dbReference type="Proteomes" id="UP000281677">
    <property type="component" value="Unassembled WGS sequence"/>
</dbReference>
<feature type="compositionally biased region" description="Polar residues" evidence="1">
    <location>
        <begin position="38"/>
        <end position="61"/>
    </location>
</feature>
<feature type="compositionally biased region" description="Polar residues" evidence="1">
    <location>
        <begin position="400"/>
        <end position="410"/>
    </location>
</feature>
<sequence>MLPSQTATALPADPASSSDADPSDPNASPDDSSENNSQAETATLEASNPGNSGSYQAQPTKSDAKDLTSKETGGSSNEAPQTGAASTPSTTNALSILQSAMSSATASEDPEIVTSSFSTEPSVVNSHVGGNDAVGLDSTVSQHRESSVILGTQGAHPTPSSTPSAGHFAQSSAAEVSTTAGHQQETVLTIGSVKFTASANSDGAVLQNEEETATLSAEGVEVTFAGEAVSLDPQGQLAVGSSTYAVLPQDPASAATAISIDGQIYYPNAVSGKTNAFEVAGNTLSVGGPAKTLDNGHVFSAANGVLLIDSTSSIPIAQGATAAPSTQSIPTLVTIGGSEFTASGVSGRPSEIVIESHTLSAGGLAATINGHTISQASDGAIVADGTTLKMPSKTLDGASTKGTDASTLRGSSPSTAATASRTIDTVQHDSIPKFWVDQ</sequence>
<name>A0A3M7JB21_HORWE</name>
<comment type="caution">
    <text evidence="2">The sequence shown here is derived from an EMBL/GenBank/DDBJ whole genome shotgun (WGS) entry which is preliminary data.</text>
</comment>
<dbReference type="EMBL" id="QWIT01000012">
    <property type="protein sequence ID" value="RMZ34983.1"/>
    <property type="molecule type" value="Genomic_DNA"/>
</dbReference>
<reference evidence="2 3" key="1">
    <citation type="journal article" date="2018" name="BMC Genomics">
        <title>Genomic evidence for intraspecific hybridization in a clonal and extremely halotolerant yeast.</title>
        <authorList>
            <person name="Gostincar C."/>
            <person name="Stajich J.E."/>
            <person name="Zupancic J."/>
            <person name="Zalar P."/>
            <person name="Gunde-Cimerman N."/>
        </authorList>
    </citation>
    <scope>NUCLEOTIDE SEQUENCE [LARGE SCALE GENOMIC DNA]</scope>
    <source>
        <strain evidence="2 3">EXF-120</strain>
    </source>
</reference>
<feature type="region of interest" description="Disordered" evidence="1">
    <location>
        <begin position="393"/>
        <end position="422"/>
    </location>
</feature>
<evidence type="ECO:0000313" key="3">
    <source>
        <dbReference type="Proteomes" id="UP000281677"/>
    </source>
</evidence>
<feature type="compositionally biased region" description="Polar residues" evidence="1">
    <location>
        <begin position="70"/>
        <end position="106"/>
    </location>
</feature>
<proteinExistence type="predicted"/>
<evidence type="ECO:0000256" key="1">
    <source>
        <dbReference type="SAM" id="MobiDB-lite"/>
    </source>
</evidence>
<protein>
    <submittedName>
        <fullName evidence="2">Uncharacterized protein</fullName>
    </submittedName>
</protein>
<evidence type="ECO:0000313" key="2">
    <source>
        <dbReference type="EMBL" id="RMZ34983.1"/>
    </source>
</evidence>
<organism evidence="2 3">
    <name type="scientific">Hortaea werneckii</name>
    <name type="common">Black yeast</name>
    <name type="synonym">Cladosporium werneckii</name>
    <dbReference type="NCBI Taxonomy" id="91943"/>
    <lineage>
        <taxon>Eukaryota</taxon>
        <taxon>Fungi</taxon>
        <taxon>Dikarya</taxon>
        <taxon>Ascomycota</taxon>
        <taxon>Pezizomycotina</taxon>
        <taxon>Dothideomycetes</taxon>
        <taxon>Dothideomycetidae</taxon>
        <taxon>Mycosphaerellales</taxon>
        <taxon>Teratosphaeriaceae</taxon>
        <taxon>Hortaea</taxon>
    </lineage>
</organism>
<gene>
    <name evidence="2" type="ORF">D0859_00842</name>
</gene>
<feature type="region of interest" description="Disordered" evidence="1">
    <location>
        <begin position="1"/>
        <end position="180"/>
    </location>
</feature>
<dbReference type="AlphaFoldDB" id="A0A3M7JB21"/>
<feature type="compositionally biased region" description="Polar residues" evidence="1">
    <location>
        <begin position="113"/>
        <end position="125"/>
    </location>
</feature>
<dbReference type="OrthoDB" id="3944128at2759"/>
<feature type="compositionally biased region" description="Low complexity" evidence="1">
    <location>
        <begin position="411"/>
        <end position="422"/>
    </location>
</feature>
<feature type="compositionally biased region" description="Polar residues" evidence="1">
    <location>
        <begin position="158"/>
        <end position="180"/>
    </location>
</feature>
<accession>A0A3M7JB21</accession>
<dbReference type="VEuPathDB" id="FungiDB:BTJ68_00755"/>